<dbReference type="PROSITE" id="PS50088">
    <property type="entry name" value="ANK_REPEAT"/>
    <property type="match status" value="1"/>
</dbReference>
<dbReference type="Gene3D" id="1.25.40.20">
    <property type="entry name" value="Ankyrin repeat-containing domain"/>
    <property type="match status" value="2"/>
</dbReference>
<dbReference type="PANTHER" id="PTHR24193:SF121">
    <property type="entry name" value="ADA2A-CONTAINING COMPLEX COMPONENT 3, ISOFORM D"/>
    <property type="match status" value="1"/>
</dbReference>
<evidence type="ECO:0000256" key="2">
    <source>
        <dbReference type="ARBA" id="ARBA00023043"/>
    </source>
</evidence>
<protein>
    <submittedName>
        <fullName evidence="4">Ankyrin</fullName>
    </submittedName>
</protein>
<dbReference type="SUPFAM" id="SSF48403">
    <property type="entry name" value="Ankyrin repeat"/>
    <property type="match status" value="1"/>
</dbReference>
<keyword evidence="1" id="KW-0677">Repeat</keyword>
<dbReference type="PANTHER" id="PTHR24193">
    <property type="entry name" value="ANKYRIN REPEAT PROTEIN"/>
    <property type="match status" value="1"/>
</dbReference>
<reference evidence="4 5" key="1">
    <citation type="submission" date="2016-09" db="EMBL/GenBank/DDBJ databases">
        <title>Extensive genetic diversity and differential bi-allelic expression allows diatom success in the polar Southern Ocean.</title>
        <authorList>
            <consortium name="DOE Joint Genome Institute"/>
            <person name="Mock T."/>
            <person name="Otillar R.P."/>
            <person name="Strauss J."/>
            <person name="Dupont C."/>
            <person name="Frickenhaus S."/>
            <person name="Maumus F."/>
            <person name="Mcmullan M."/>
            <person name="Sanges R."/>
            <person name="Schmutz J."/>
            <person name="Toseland A."/>
            <person name="Valas R."/>
            <person name="Veluchamy A."/>
            <person name="Ward B.J."/>
            <person name="Allen A."/>
            <person name="Barry K."/>
            <person name="Falciatore A."/>
            <person name="Ferrante M."/>
            <person name="Fortunato A.E."/>
            <person name="Gloeckner G."/>
            <person name="Gruber A."/>
            <person name="Hipkin R."/>
            <person name="Janech M."/>
            <person name="Kroth P."/>
            <person name="Leese F."/>
            <person name="Lindquist E."/>
            <person name="Lyon B.R."/>
            <person name="Martin J."/>
            <person name="Mayer C."/>
            <person name="Parker M."/>
            <person name="Quesneville H."/>
            <person name="Raymond J."/>
            <person name="Uhlig C."/>
            <person name="Valentin K.U."/>
            <person name="Worden A.Z."/>
            <person name="Armbrust E.V."/>
            <person name="Bowler C."/>
            <person name="Green B."/>
            <person name="Moulton V."/>
            <person name="Van Oosterhout C."/>
            <person name="Grigoriev I."/>
        </authorList>
    </citation>
    <scope>NUCLEOTIDE SEQUENCE [LARGE SCALE GENOMIC DNA]</scope>
    <source>
        <strain evidence="4 5">CCMP1102</strain>
    </source>
</reference>
<dbReference type="Proteomes" id="UP000095751">
    <property type="component" value="Unassembled WGS sequence"/>
</dbReference>
<evidence type="ECO:0000313" key="4">
    <source>
        <dbReference type="EMBL" id="OEU09117.1"/>
    </source>
</evidence>
<dbReference type="EMBL" id="KV784377">
    <property type="protein sequence ID" value="OEU09117.1"/>
    <property type="molecule type" value="Genomic_DNA"/>
</dbReference>
<dbReference type="OrthoDB" id="204260at2759"/>
<feature type="repeat" description="ANK" evidence="3">
    <location>
        <begin position="43"/>
        <end position="65"/>
    </location>
</feature>
<evidence type="ECO:0000313" key="5">
    <source>
        <dbReference type="Proteomes" id="UP000095751"/>
    </source>
</evidence>
<dbReference type="Pfam" id="PF12796">
    <property type="entry name" value="Ank_2"/>
    <property type="match status" value="1"/>
</dbReference>
<proteinExistence type="predicted"/>
<dbReference type="InterPro" id="IPR050663">
    <property type="entry name" value="Ankyrin-SOCS_Box"/>
</dbReference>
<dbReference type="GO" id="GO:0005634">
    <property type="term" value="C:nucleus"/>
    <property type="evidence" value="ECO:0007669"/>
    <property type="project" value="TreeGrafter"/>
</dbReference>
<keyword evidence="5" id="KW-1185">Reference proteome</keyword>
<evidence type="ECO:0000256" key="1">
    <source>
        <dbReference type="ARBA" id="ARBA00022737"/>
    </source>
</evidence>
<feature type="non-terminal residue" evidence="4">
    <location>
        <position position="1"/>
    </location>
</feature>
<accession>A0A1E7ETF5</accession>
<dbReference type="InterPro" id="IPR036770">
    <property type="entry name" value="Ankyrin_rpt-contain_sf"/>
</dbReference>
<dbReference type="AlphaFoldDB" id="A0A1E7ETF5"/>
<name>A0A1E7ETF5_9STRA</name>
<sequence>PTQDMLESYGIPGLVNAIRENDLVQAKKLYEDKILTCNACNRFGESILHMACRRGHLEMVDFLINTVGLSIINIKDDYHRTPLHDAFWSSSVQKYDIVDMLLSHSPEVVELLFCKDKRGFTPLDYARKQDYSKWYQLLQDRK</sequence>
<dbReference type="InterPro" id="IPR002110">
    <property type="entry name" value="Ankyrin_rpt"/>
</dbReference>
<dbReference type="PROSITE" id="PS50297">
    <property type="entry name" value="ANK_REP_REGION"/>
    <property type="match status" value="1"/>
</dbReference>
<dbReference type="GO" id="GO:0045944">
    <property type="term" value="P:positive regulation of transcription by RNA polymerase II"/>
    <property type="evidence" value="ECO:0007669"/>
    <property type="project" value="TreeGrafter"/>
</dbReference>
<gene>
    <name evidence="4" type="ORF">FRACYDRAFT_142640</name>
</gene>
<evidence type="ECO:0000256" key="3">
    <source>
        <dbReference type="PROSITE-ProRule" id="PRU00023"/>
    </source>
</evidence>
<dbReference type="GO" id="GO:0000976">
    <property type="term" value="F:transcription cis-regulatory region binding"/>
    <property type="evidence" value="ECO:0007669"/>
    <property type="project" value="TreeGrafter"/>
</dbReference>
<feature type="non-terminal residue" evidence="4">
    <location>
        <position position="142"/>
    </location>
</feature>
<organism evidence="4 5">
    <name type="scientific">Fragilariopsis cylindrus CCMP1102</name>
    <dbReference type="NCBI Taxonomy" id="635003"/>
    <lineage>
        <taxon>Eukaryota</taxon>
        <taxon>Sar</taxon>
        <taxon>Stramenopiles</taxon>
        <taxon>Ochrophyta</taxon>
        <taxon>Bacillariophyta</taxon>
        <taxon>Bacillariophyceae</taxon>
        <taxon>Bacillariophycidae</taxon>
        <taxon>Bacillariales</taxon>
        <taxon>Bacillariaceae</taxon>
        <taxon>Fragilariopsis</taxon>
    </lineage>
</organism>
<dbReference type="SMART" id="SM00248">
    <property type="entry name" value="ANK"/>
    <property type="match status" value="2"/>
</dbReference>
<keyword evidence="2 3" id="KW-0040">ANK repeat</keyword>
<dbReference type="KEGG" id="fcy:FRACYDRAFT_142640"/>
<dbReference type="InParanoid" id="A0A1E7ETF5"/>